<keyword evidence="3" id="KW-0804">Transcription</keyword>
<keyword evidence="1" id="KW-0805">Transcription regulation</keyword>
<dbReference type="CDD" id="cd01545">
    <property type="entry name" value="PBP1_SalR"/>
    <property type="match status" value="1"/>
</dbReference>
<dbReference type="InterPro" id="IPR010982">
    <property type="entry name" value="Lambda_DNA-bd_dom_sf"/>
</dbReference>
<dbReference type="PANTHER" id="PTHR30146:SF153">
    <property type="entry name" value="LACTOSE OPERON REPRESSOR"/>
    <property type="match status" value="1"/>
</dbReference>
<dbReference type="Proteomes" id="UP000286681">
    <property type="component" value="Unassembled WGS sequence"/>
</dbReference>
<dbReference type="SUPFAM" id="SSF53822">
    <property type="entry name" value="Periplasmic binding protein-like I"/>
    <property type="match status" value="1"/>
</dbReference>
<dbReference type="PANTHER" id="PTHR30146">
    <property type="entry name" value="LACI-RELATED TRANSCRIPTIONAL REPRESSOR"/>
    <property type="match status" value="1"/>
</dbReference>
<dbReference type="RefSeq" id="WP_083629473.1">
    <property type="nucleotide sequence ID" value="NZ_QLJC01000015.1"/>
</dbReference>
<dbReference type="InterPro" id="IPR046335">
    <property type="entry name" value="LacI/GalR-like_sensor"/>
</dbReference>
<proteinExistence type="predicted"/>
<evidence type="ECO:0000256" key="2">
    <source>
        <dbReference type="ARBA" id="ARBA00023125"/>
    </source>
</evidence>
<dbReference type="GO" id="GO:0003700">
    <property type="term" value="F:DNA-binding transcription factor activity"/>
    <property type="evidence" value="ECO:0007669"/>
    <property type="project" value="TreeGrafter"/>
</dbReference>
<dbReference type="AlphaFoldDB" id="A0AAJ4S1I5"/>
<dbReference type="GO" id="GO:0000976">
    <property type="term" value="F:transcription cis-regulatory region binding"/>
    <property type="evidence" value="ECO:0007669"/>
    <property type="project" value="TreeGrafter"/>
</dbReference>
<sequence length="375" mass="40718">MSTNSLGVLPAGGTYRVCRRRIDLEPRISKRTTIVDVAEVAGVSVKTASRALNDAPHVSAAVRKRVKEAAAALDYHPNIAAQSLIARRSFLIGLTYERPSPSYVVELQNGALSRLENTRYRLLVLPFSEVARRPGELGSLLVRAGLDGVLLAPPSCDQPELLDMLERHKLAYARITPHQDLARGLVVVMDEAAAAHAIAAHLLQLGHRRIGIVMGDPSHAASAARMQGYRRAFAEAGVPVDDNWVVTGDFTYELGYSVASHLLQRTPPPTAILAQNDDMAVAAMAAARDAGLSVPADISVVGFDDSEISRTAWPQLTTIRQPVQQMAWDATDRLVAQIDESANLSPVRRRDYPHEILVRASSAPPMRDRTSSSRP</sequence>
<organism evidence="5 6">
    <name type="scientific">Sphingomonas koreensis</name>
    <dbReference type="NCBI Taxonomy" id="93064"/>
    <lineage>
        <taxon>Bacteria</taxon>
        <taxon>Pseudomonadati</taxon>
        <taxon>Pseudomonadota</taxon>
        <taxon>Alphaproteobacteria</taxon>
        <taxon>Sphingomonadales</taxon>
        <taxon>Sphingomonadaceae</taxon>
        <taxon>Sphingomonas</taxon>
    </lineage>
</organism>
<keyword evidence="2 5" id="KW-0238">DNA-binding</keyword>
<dbReference type="Gene3D" id="1.10.260.40">
    <property type="entry name" value="lambda repressor-like DNA-binding domains"/>
    <property type="match status" value="1"/>
</dbReference>
<dbReference type="SUPFAM" id="SSF47413">
    <property type="entry name" value="lambda repressor-like DNA-binding domains"/>
    <property type="match status" value="1"/>
</dbReference>
<dbReference type="EMBL" id="QQWO01000013">
    <property type="protein sequence ID" value="RSV01145.1"/>
    <property type="molecule type" value="Genomic_DNA"/>
</dbReference>
<comment type="caution">
    <text evidence="5">The sequence shown here is derived from an EMBL/GenBank/DDBJ whole genome shotgun (WGS) entry which is preliminary data.</text>
</comment>
<protein>
    <submittedName>
        <fullName evidence="5">LacI family DNA-binding transcriptional regulator</fullName>
    </submittedName>
</protein>
<evidence type="ECO:0000313" key="6">
    <source>
        <dbReference type="Proteomes" id="UP000286681"/>
    </source>
</evidence>
<dbReference type="Pfam" id="PF13377">
    <property type="entry name" value="Peripla_BP_3"/>
    <property type="match status" value="1"/>
</dbReference>
<dbReference type="InterPro" id="IPR028082">
    <property type="entry name" value="Peripla_BP_I"/>
</dbReference>
<gene>
    <name evidence="5" type="ORF">CA257_15115</name>
</gene>
<dbReference type="InterPro" id="IPR000843">
    <property type="entry name" value="HTH_LacI"/>
</dbReference>
<dbReference type="PROSITE" id="PS00356">
    <property type="entry name" value="HTH_LACI_1"/>
    <property type="match status" value="1"/>
</dbReference>
<accession>A0AAJ4S1I5</accession>
<evidence type="ECO:0000256" key="1">
    <source>
        <dbReference type="ARBA" id="ARBA00023015"/>
    </source>
</evidence>
<dbReference type="Gene3D" id="3.40.50.2300">
    <property type="match status" value="2"/>
</dbReference>
<feature type="domain" description="HTH lacI-type" evidence="4">
    <location>
        <begin position="32"/>
        <end position="86"/>
    </location>
</feature>
<reference evidence="5 6" key="1">
    <citation type="submission" date="2018-07" db="EMBL/GenBank/DDBJ databases">
        <title>Genomic and Epidemiologic Investigation of an Indolent Hospital Outbreak.</title>
        <authorList>
            <person name="Johnson R.C."/>
            <person name="Deming C."/>
            <person name="Conlan S."/>
            <person name="Zellmer C.J."/>
            <person name="Michelin A.V."/>
            <person name="Lee-Lin S."/>
            <person name="Thomas P.J."/>
            <person name="Park M."/>
            <person name="Weingarten R.A."/>
            <person name="Less J."/>
            <person name="Dekker J.P."/>
            <person name="Frank K.M."/>
            <person name="Musser K.A."/>
            <person name="Mcquiston J.R."/>
            <person name="Henderson D.K."/>
            <person name="Lau A.F."/>
            <person name="Palmore T.N."/>
            <person name="Segre J.A."/>
        </authorList>
    </citation>
    <scope>NUCLEOTIDE SEQUENCE [LARGE SCALE GENOMIC DNA]</scope>
    <source>
        <strain evidence="5 6">SK-NIH.Env10_0317</strain>
    </source>
</reference>
<dbReference type="PROSITE" id="PS50932">
    <property type="entry name" value="HTH_LACI_2"/>
    <property type="match status" value="1"/>
</dbReference>
<dbReference type="SMART" id="SM00354">
    <property type="entry name" value="HTH_LACI"/>
    <property type="match status" value="1"/>
</dbReference>
<evidence type="ECO:0000313" key="5">
    <source>
        <dbReference type="EMBL" id="RSV01145.1"/>
    </source>
</evidence>
<evidence type="ECO:0000256" key="3">
    <source>
        <dbReference type="ARBA" id="ARBA00023163"/>
    </source>
</evidence>
<dbReference type="Pfam" id="PF00356">
    <property type="entry name" value="LacI"/>
    <property type="match status" value="1"/>
</dbReference>
<name>A0AAJ4S1I5_9SPHN</name>
<dbReference type="CDD" id="cd01392">
    <property type="entry name" value="HTH_LacI"/>
    <property type="match status" value="1"/>
</dbReference>
<evidence type="ECO:0000259" key="4">
    <source>
        <dbReference type="PROSITE" id="PS50932"/>
    </source>
</evidence>